<gene>
    <name evidence="3" type="ORF">PV06_10800</name>
</gene>
<dbReference type="InterPro" id="IPR036249">
    <property type="entry name" value="Thioredoxin-like_sf"/>
</dbReference>
<organism evidence="3 4">
    <name type="scientific">Exophiala oligosperma</name>
    <dbReference type="NCBI Taxonomy" id="215243"/>
    <lineage>
        <taxon>Eukaryota</taxon>
        <taxon>Fungi</taxon>
        <taxon>Dikarya</taxon>
        <taxon>Ascomycota</taxon>
        <taxon>Pezizomycotina</taxon>
        <taxon>Eurotiomycetes</taxon>
        <taxon>Chaetothyriomycetidae</taxon>
        <taxon>Chaetothyriales</taxon>
        <taxon>Herpotrichiellaceae</taxon>
        <taxon>Exophiala</taxon>
    </lineage>
</organism>
<reference evidence="3 4" key="1">
    <citation type="submission" date="2015-01" db="EMBL/GenBank/DDBJ databases">
        <title>The Genome Sequence of Exophiala oligosperma CBS72588.</title>
        <authorList>
            <consortium name="The Broad Institute Genomics Platform"/>
            <person name="Cuomo C."/>
            <person name="de Hoog S."/>
            <person name="Gorbushina A."/>
            <person name="Stielow B."/>
            <person name="Teixiera M."/>
            <person name="Abouelleil A."/>
            <person name="Chapman S.B."/>
            <person name="Priest M."/>
            <person name="Young S.K."/>
            <person name="Wortman J."/>
            <person name="Nusbaum C."/>
            <person name="Birren B."/>
        </authorList>
    </citation>
    <scope>NUCLEOTIDE SEQUENCE [LARGE SCALE GENOMIC DNA]</scope>
    <source>
        <strain evidence="3 4">CBS 72588</strain>
    </source>
</reference>
<dbReference type="SUPFAM" id="SSF47616">
    <property type="entry name" value="GST C-terminal domain-like"/>
    <property type="match status" value="1"/>
</dbReference>
<dbReference type="RefSeq" id="XP_016257398.1">
    <property type="nucleotide sequence ID" value="XM_016412384.1"/>
</dbReference>
<protein>
    <recommendedName>
        <fullName evidence="5">GST N-terminal domain-containing protein</fullName>
    </recommendedName>
</protein>
<evidence type="ECO:0008006" key="5">
    <source>
        <dbReference type="Google" id="ProtNLM"/>
    </source>
</evidence>
<feature type="domain" description="GST C-terminal" evidence="2">
    <location>
        <begin position="107"/>
        <end position="248"/>
    </location>
</feature>
<dbReference type="Gene3D" id="3.40.30.10">
    <property type="entry name" value="Glutaredoxin"/>
    <property type="match status" value="1"/>
</dbReference>
<dbReference type="SFLD" id="SFLDS00019">
    <property type="entry name" value="Glutathione_Transferase_(cytos"/>
    <property type="match status" value="1"/>
</dbReference>
<dbReference type="InterPro" id="IPR050983">
    <property type="entry name" value="GST_Omega/HSP26"/>
</dbReference>
<dbReference type="EMBL" id="KN847346">
    <property type="protein sequence ID" value="KIW37182.1"/>
    <property type="molecule type" value="Genomic_DNA"/>
</dbReference>
<name>A0A0D2A9Y3_9EURO</name>
<accession>A0A0D2A9Y3</accession>
<dbReference type="OrthoDB" id="202840at2759"/>
<evidence type="ECO:0000259" key="1">
    <source>
        <dbReference type="PROSITE" id="PS50404"/>
    </source>
</evidence>
<dbReference type="AlphaFoldDB" id="A0A0D2A9Y3"/>
<dbReference type="HOGENOM" id="CLU_074611_0_0_1"/>
<keyword evidence="4" id="KW-1185">Reference proteome</keyword>
<evidence type="ECO:0000313" key="4">
    <source>
        <dbReference type="Proteomes" id="UP000053342"/>
    </source>
</evidence>
<evidence type="ECO:0000259" key="2">
    <source>
        <dbReference type="PROSITE" id="PS50405"/>
    </source>
</evidence>
<dbReference type="EMBL" id="KN847346">
    <property type="protein sequence ID" value="KIW37181.1"/>
    <property type="molecule type" value="Genomic_DNA"/>
</dbReference>
<dbReference type="GO" id="GO:0005737">
    <property type="term" value="C:cytoplasm"/>
    <property type="evidence" value="ECO:0007669"/>
    <property type="project" value="TreeGrafter"/>
</dbReference>
<dbReference type="InterPro" id="IPR036282">
    <property type="entry name" value="Glutathione-S-Trfase_C_sf"/>
</dbReference>
<dbReference type="Pfam" id="PF13409">
    <property type="entry name" value="GST_N_2"/>
    <property type="match status" value="1"/>
</dbReference>
<dbReference type="GeneID" id="27362874"/>
<dbReference type="PROSITE" id="PS50404">
    <property type="entry name" value="GST_NTER"/>
    <property type="match status" value="1"/>
</dbReference>
<dbReference type="InterPro" id="IPR040079">
    <property type="entry name" value="Glutathione_S-Trfase"/>
</dbReference>
<dbReference type="Proteomes" id="UP000053342">
    <property type="component" value="Unassembled WGS sequence"/>
</dbReference>
<dbReference type="SUPFAM" id="SSF52833">
    <property type="entry name" value="Thioredoxin-like"/>
    <property type="match status" value="1"/>
</dbReference>
<sequence length="258" mass="28703">MANTTTTVNGDSTSDNPEIILYTNHGCPWAHRAHIVIRELGLPYKEEIIDLDRPRDPWYLKINPRGLVPSVKYNGEIITESAIVSGFLADAHPSHLIPPSDGPDSKNALYRARVAFFVDTFFTKAMPKLFAAQRAEGATEKDSAAEELAEIFAKELEPLFTWDVVDGDSPFFGASKRLTLAEALTAPFVLRLIALSKPEYDLVSPKMMSMLESKTPKFAAWAKNVVKEESVTYVFDEKKVAERTKARLAKMAAAEKKL</sequence>
<dbReference type="STRING" id="215243.A0A0D2A9Y3"/>
<dbReference type="PANTHER" id="PTHR43968">
    <property type="match status" value="1"/>
</dbReference>
<dbReference type="CDD" id="cd00570">
    <property type="entry name" value="GST_N_family"/>
    <property type="match status" value="1"/>
</dbReference>
<dbReference type="PANTHER" id="PTHR43968:SF8">
    <property type="entry name" value="S-TRANSFERASE, PUTATIVE (AFU_ORTHOLOGUE AFUA_2G00590)-RELATED"/>
    <property type="match status" value="1"/>
</dbReference>
<dbReference type="Gene3D" id="1.20.1050.10">
    <property type="match status" value="1"/>
</dbReference>
<proteinExistence type="predicted"/>
<dbReference type="SFLD" id="SFLDG00358">
    <property type="entry name" value="Main_(cytGST)"/>
    <property type="match status" value="1"/>
</dbReference>
<feature type="domain" description="GST N-terminal" evidence="1">
    <location>
        <begin position="17"/>
        <end position="96"/>
    </location>
</feature>
<evidence type="ECO:0000313" key="3">
    <source>
        <dbReference type="EMBL" id="KIW37181.1"/>
    </source>
</evidence>
<dbReference type="PROSITE" id="PS50405">
    <property type="entry name" value="GST_CTER"/>
    <property type="match status" value="1"/>
</dbReference>
<dbReference type="InterPro" id="IPR010987">
    <property type="entry name" value="Glutathione-S-Trfase_C-like"/>
</dbReference>
<dbReference type="RefSeq" id="XP_016257397.1">
    <property type="nucleotide sequence ID" value="XM_016412383.1"/>
</dbReference>
<dbReference type="VEuPathDB" id="FungiDB:PV06_10800"/>
<dbReference type="InterPro" id="IPR004045">
    <property type="entry name" value="Glutathione_S-Trfase_N"/>
</dbReference>